<dbReference type="AlphaFoldDB" id="A0A5K1JVP8"/>
<feature type="compositionally biased region" description="Low complexity" evidence="1">
    <location>
        <begin position="300"/>
        <end position="312"/>
    </location>
</feature>
<accession>A0A5K1JVP8</accession>
<feature type="region of interest" description="Disordered" evidence="1">
    <location>
        <begin position="450"/>
        <end position="485"/>
    </location>
</feature>
<organism evidence="2">
    <name type="scientific">Ganoderma boninense</name>
    <dbReference type="NCBI Taxonomy" id="34458"/>
    <lineage>
        <taxon>Eukaryota</taxon>
        <taxon>Fungi</taxon>
        <taxon>Dikarya</taxon>
        <taxon>Basidiomycota</taxon>
        <taxon>Agaricomycotina</taxon>
        <taxon>Agaricomycetes</taxon>
        <taxon>Polyporales</taxon>
        <taxon>Polyporaceae</taxon>
        <taxon>Ganoderma</taxon>
    </lineage>
</organism>
<dbReference type="EMBL" id="LR725532">
    <property type="protein sequence ID" value="VWO96312.1"/>
    <property type="molecule type" value="Genomic_DNA"/>
</dbReference>
<feature type="compositionally biased region" description="Low complexity" evidence="1">
    <location>
        <begin position="325"/>
        <end position="336"/>
    </location>
</feature>
<protein>
    <submittedName>
        <fullName evidence="2">Zn(2)-C6 fungal-type domain-containing protein</fullName>
    </submittedName>
</protein>
<feature type="compositionally biased region" description="Low complexity" evidence="1">
    <location>
        <begin position="470"/>
        <end position="482"/>
    </location>
</feature>
<feature type="region of interest" description="Disordered" evidence="1">
    <location>
        <begin position="300"/>
        <end position="414"/>
    </location>
</feature>
<sequence length="904" mass="97749">MLASKIHYAFPTRPPVGSPLRTSWDDRFLEDVILLIKALNSATFKSLPTIAMGCVWAANCRLRETPRRDTLNIDAIQPVVPGHPALDKVLPKGMKRLTYEPDDFGVTGLLPEEGLPDRWWARFVSADRSPLIDSGSCHPETDEARAPSARAWAQDILRDNGTASAGENPVAGEMEGAERTDVSVEAPIARGSASNAQSTLASIPPETLPNTWIEHKCSLTFSVGNQSLSGFLAWAYWKILSLPLVFGDPTFTPDSFSTSNMPPISGPPSWFQTQFGVKPEPPQDVAPAAGDALAAESPVIASSVTTRSSARSVKGKERAPISEPSASTALTRSTATPERTARPRVTKALHSASAAPNPHPKNSQSLGEPSSSAPPNVCHVTTRSKSRPQSGKKKNLTDDLAHSGLGPKSGSSVAPIDVDAMDVDAPARSTASLINTSHIRFHRSPLRMRGSEFSYETTSSRRPSPSPVGETESPPESPMESPIEQADATVPPIEGSWRALPRLDDVLAKLQSATVGDPESDVGELATDTSPATLDDLLPISDNGGTALPETEQMKSNLIAVSRIVQCTKEWAETLTAQSKRVLDRTERAMGHERDWNRSEVIDSWFNESQDLGDDVARLSRQLADTNTWVSLLACCLKDLMASPIDGDTLQRVLTEVARLKYAYEDSVRKFAALQEDVRPVRREVHRLRWRTDAVERTAEVAANEAARAVEPILANLYSQLSAEIAAVRIAVSGLMERLATAIAQPGGLTAPMLHDIIGAIREAVAEMWRTTTSISQFIEGAWIRLSSSLSAKVTELEERLLRIEGTPTHGNPGEATATAAISLPKLARAMDALGQRVDALQREAADDQAFDRRVRESLGRLALTQELGEEDPFDRRLQQSLARLGITGDALQLAAARLHGPAM</sequence>
<feature type="compositionally biased region" description="Polar residues" evidence="1">
    <location>
        <begin position="360"/>
        <end position="381"/>
    </location>
</feature>
<reference evidence="2" key="1">
    <citation type="submission" date="2019-10" db="EMBL/GenBank/DDBJ databases">
        <authorList>
            <person name="Nor Muhammad N."/>
        </authorList>
    </citation>
    <scope>NUCLEOTIDE SEQUENCE</scope>
</reference>
<evidence type="ECO:0000313" key="2">
    <source>
        <dbReference type="EMBL" id="VWO96312.1"/>
    </source>
</evidence>
<gene>
    <name evidence="2" type="primary">G4NAW7</name>
</gene>
<evidence type="ECO:0000256" key="1">
    <source>
        <dbReference type="SAM" id="MobiDB-lite"/>
    </source>
</evidence>
<feature type="compositionally biased region" description="Basic residues" evidence="1">
    <location>
        <begin position="382"/>
        <end position="394"/>
    </location>
</feature>
<name>A0A5K1JVP8_9APHY</name>
<proteinExistence type="predicted"/>